<dbReference type="EMBL" id="FWXV01000030">
    <property type="protein sequence ID" value="SMD27586.1"/>
    <property type="molecule type" value="Genomic_DNA"/>
</dbReference>
<dbReference type="AlphaFoldDB" id="A0A1W2G118"/>
<dbReference type="InterPro" id="IPR029063">
    <property type="entry name" value="SAM-dependent_MTases_sf"/>
</dbReference>
<evidence type="ECO:0000313" key="2">
    <source>
        <dbReference type="Proteomes" id="UP000192674"/>
    </source>
</evidence>
<reference evidence="1 2" key="1">
    <citation type="submission" date="2017-04" db="EMBL/GenBank/DDBJ databases">
        <authorList>
            <person name="Afonso C.L."/>
            <person name="Miller P.J."/>
            <person name="Scott M.A."/>
            <person name="Spackman E."/>
            <person name="Goraichik I."/>
            <person name="Dimitrov K.M."/>
            <person name="Suarez D.L."/>
            <person name="Swayne D.E."/>
        </authorList>
    </citation>
    <scope>NUCLEOTIDE SEQUENCE [LARGE SCALE GENOMIC DNA]</scope>
    <source>
        <strain evidence="1 2">DSM 43828</strain>
    </source>
</reference>
<accession>A0A1W2G118</accession>
<keyword evidence="2" id="KW-1185">Reference proteome</keyword>
<dbReference type="GO" id="GO:0008168">
    <property type="term" value="F:methyltransferase activity"/>
    <property type="evidence" value="ECO:0007669"/>
    <property type="project" value="UniProtKB-KW"/>
</dbReference>
<name>A0A1W2G118_KIBAR</name>
<evidence type="ECO:0000313" key="1">
    <source>
        <dbReference type="EMBL" id="SMD27586.1"/>
    </source>
</evidence>
<keyword evidence="1" id="KW-0808">Transferase</keyword>
<dbReference type="Gene3D" id="3.40.50.150">
    <property type="entry name" value="Vaccinia Virus protein VP39"/>
    <property type="match status" value="1"/>
</dbReference>
<dbReference type="Proteomes" id="UP000192674">
    <property type="component" value="Unassembled WGS sequence"/>
</dbReference>
<protein>
    <submittedName>
        <fullName evidence="1">S-adenosyl methyltransferase</fullName>
    </submittedName>
</protein>
<sequence>MVEVMKKSADPICPRSRAEFMSLFKGFELVEPGVVPTADWRPVPLEKSSLHVKRRNCASLVSPEGCRCGAICKPWHGYRTCL</sequence>
<keyword evidence="1" id="KW-0489">Methyltransferase</keyword>
<gene>
    <name evidence="1" type="ORF">SAMN05661093_11196</name>
</gene>
<dbReference type="GO" id="GO:0032259">
    <property type="term" value="P:methylation"/>
    <property type="evidence" value="ECO:0007669"/>
    <property type="project" value="UniProtKB-KW"/>
</dbReference>
<proteinExistence type="predicted"/>
<organism evidence="1 2">
    <name type="scientific">Kibdelosporangium aridum</name>
    <dbReference type="NCBI Taxonomy" id="2030"/>
    <lineage>
        <taxon>Bacteria</taxon>
        <taxon>Bacillati</taxon>
        <taxon>Actinomycetota</taxon>
        <taxon>Actinomycetes</taxon>
        <taxon>Pseudonocardiales</taxon>
        <taxon>Pseudonocardiaceae</taxon>
        <taxon>Kibdelosporangium</taxon>
    </lineage>
</organism>
<dbReference type="Pfam" id="PF04672">
    <property type="entry name" value="Methyltransf_19"/>
    <property type="match status" value="1"/>
</dbReference>
<dbReference type="InterPro" id="IPR006764">
    <property type="entry name" value="SAM_dep_MeTrfase_SAV2177_type"/>
</dbReference>